<dbReference type="PANTHER" id="PTHR35021">
    <property type="match status" value="1"/>
</dbReference>
<dbReference type="AlphaFoldDB" id="A0AAV1RPB9"/>
<reference evidence="2 3" key="1">
    <citation type="submission" date="2024-01" db="EMBL/GenBank/DDBJ databases">
        <authorList>
            <person name="Waweru B."/>
        </authorList>
    </citation>
    <scope>NUCLEOTIDE SEQUENCE [LARGE SCALE GENOMIC DNA]</scope>
</reference>
<evidence type="ECO:0000313" key="2">
    <source>
        <dbReference type="EMBL" id="CAK7337258.1"/>
    </source>
</evidence>
<gene>
    <name evidence="2" type="ORF">DCAF_LOCUS12285</name>
</gene>
<dbReference type="Pfam" id="PF05278">
    <property type="entry name" value="PEARLI-4"/>
    <property type="match status" value="1"/>
</dbReference>
<comment type="caution">
    <text evidence="2">The sequence shown here is derived from an EMBL/GenBank/DDBJ whole genome shotgun (WGS) entry which is preliminary data.</text>
</comment>
<dbReference type="EMBL" id="CAWUPB010001010">
    <property type="protein sequence ID" value="CAK7337258.1"/>
    <property type="molecule type" value="Genomic_DNA"/>
</dbReference>
<keyword evidence="3" id="KW-1185">Reference proteome</keyword>
<evidence type="ECO:0000313" key="3">
    <source>
        <dbReference type="Proteomes" id="UP001314170"/>
    </source>
</evidence>
<name>A0AAV1RPB9_9ROSI</name>
<accession>A0AAV1RPB9</accession>
<sequence length="193" mass="22108">MENLDSSRHFSYLTLWERNDEVVDVGDNKITQTLAPILQDLCAKYGDISAESTLRHPVKTYYTIMLCGTVQSMCNTRIVDISQDLILTWWSNLKALQFVGFEVQHIFDRLKKVARPYFGLRVKEEVENGAAKVNKKIIKLSTDIEELTCKLEALKRKNEGIKSLESSKKSRLIEDCLEEAETLKWWHAGAGVL</sequence>
<protein>
    <submittedName>
        <fullName evidence="2">Uncharacterized protein</fullName>
    </submittedName>
</protein>
<dbReference type="InterPro" id="IPR007942">
    <property type="entry name" value="PLipase-like"/>
</dbReference>
<dbReference type="Proteomes" id="UP001314170">
    <property type="component" value="Unassembled WGS sequence"/>
</dbReference>
<proteinExistence type="predicted"/>
<feature type="coiled-coil region" evidence="1">
    <location>
        <begin position="130"/>
        <end position="164"/>
    </location>
</feature>
<organism evidence="2 3">
    <name type="scientific">Dovyalis caffra</name>
    <dbReference type="NCBI Taxonomy" id="77055"/>
    <lineage>
        <taxon>Eukaryota</taxon>
        <taxon>Viridiplantae</taxon>
        <taxon>Streptophyta</taxon>
        <taxon>Embryophyta</taxon>
        <taxon>Tracheophyta</taxon>
        <taxon>Spermatophyta</taxon>
        <taxon>Magnoliopsida</taxon>
        <taxon>eudicotyledons</taxon>
        <taxon>Gunneridae</taxon>
        <taxon>Pentapetalae</taxon>
        <taxon>rosids</taxon>
        <taxon>fabids</taxon>
        <taxon>Malpighiales</taxon>
        <taxon>Salicaceae</taxon>
        <taxon>Flacourtieae</taxon>
        <taxon>Dovyalis</taxon>
    </lineage>
</organism>
<dbReference type="PANTHER" id="PTHR35021:SF8">
    <property type="entry name" value="FIBER PROTEIN FB17"/>
    <property type="match status" value="1"/>
</dbReference>
<evidence type="ECO:0000256" key="1">
    <source>
        <dbReference type="SAM" id="Coils"/>
    </source>
</evidence>
<keyword evidence="1" id="KW-0175">Coiled coil</keyword>